<evidence type="ECO:0000256" key="5">
    <source>
        <dbReference type="ARBA" id="ARBA00022984"/>
    </source>
</evidence>
<feature type="transmembrane region" description="Helical" evidence="10">
    <location>
        <begin position="355"/>
        <end position="374"/>
    </location>
</feature>
<dbReference type="STRING" id="1121279.SAMN02745887_03246"/>
<feature type="transmembrane region" description="Helical" evidence="10">
    <location>
        <begin position="313"/>
        <end position="335"/>
    </location>
</feature>
<evidence type="ECO:0000256" key="1">
    <source>
        <dbReference type="ARBA" id="ARBA00004651"/>
    </source>
</evidence>
<keyword evidence="4" id="KW-0133">Cell shape</keyword>
<evidence type="ECO:0000313" key="12">
    <source>
        <dbReference type="Proteomes" id="UP000186513"/>
    </source>
</evidence>
<feature type="transmembrane region" description="Helical" evidence="10">
    <location>
        <begin position="95"/>
        <end position="120"/>
    </location>
</feature>
<dbReference type="AlphaFoldDB" id="A0A1K2HQC2"/>
<evidence type="ECO:0000256" key="8">
    <source>
        <dbReference type="ARBA" id="ARBA00060041"/>
    </source>
</evidence>
<gene>
    <name evidence="11" type="ORF">SAMN02745887_03246</name>
</gene>
<feature type="transmembrane region" description="Helical" evidence="10">
    <location>
        <begin position="407"/>
        <end position="431"/>
    </location>
</feature>
<evidence type="ECO:0000256" key="6">
    <source>
        <dbReference type="ARBA" id="ARBA00022989"/>
    </source>
</evidence>
<sequence length="494" mass="51871">MSTDGNFRFGPWVIGASALLGLGVLAGRLSGLVREVELASSFGVSARADVAVLLLTLPDLLVNLLLSGGLTAALVPRLKSLQESEAQLLIRQTLLLVLLLFGLFAIFFSALPNVFFSLLAPGILPESLPSSMAIIATALAIPLTAASGVTTAALSAQHRFLIAGLGTLVFNVSVIAALMISTDVDQSLSVLGLGIAVGAGVRFFSQLACLHRGWFFGEVRGRLLDLSFVRGFLLTALSASLMLLVPVIVRALASNVSDGAISAFNYATKLVELPMGVLITSIATVALARLSHYNAHQNVLEARTALHDGVRRSTLNGLGAGLLVAFFAEAIVALVFGGGAMSSESVERVTRLTRILMVGLPFLALTSMAMAALNSQEKHAAVLKATIGCLLLLPVFALPGLWMSSEGLLACAVVLFQTTHALALARLSGLIKSFRFTWWDTKMTVGVGIVVAVSAAAMALDFFLRHFTQGNSLASMLTLIIAMGVIVIFSQRST</sequence>
<feature type="transmembrane region" description="Helical" evidence="10">
    <location>
        <begin position="470"/>
        <end position="489"/>
    </location>
</feature>
<dbReference type="Pfam" id="PF03023">
    <property type="entry name" value="MurJ"/>
    <property type="match status" value="1"/>
</dbReference>
<dbReference type="InterPro" id="IPR004268">
    <property type="entry name" value="MurJ"/>
</dbReference>
<evidence type="ECO:0000256" key="2">
    <source>
        <dbReference type="ARBA" id="ARBA00022475"/>
    </source>
</evidence>
<dbReference type="PANTHER" id="PTHR47019:SF1">
    <property type="entry name" value="LIPID II FLIPPASE MURJ"/>
    <property type="match status" value="1"/>
</dbReference>
<keyword evidence="7 10" id="KW-0472">Membrane</keyword>
<comment type="function">
    <text evidence="8">Involved in peptidoglycan biosynthesis. Transports lipid-linked peptidoglycan precursors from the inner to the outer leaflet of the cytoplasmic membrane.</text>
</comment>
<keyword evidence="12" id="KW-1185">Reference proteome</keyword>
<dbReference type="Proteomes" id="UP000186513">
    <property type="component" value="Unassembled WGS sequence"/>
</dbReference>
<keyword evidence="5" id="KW-0573">Peptidoglycan synthesis</keyword>
<feature type="transmembrane region" description="Helical" evidence="10">
    <location>
        <begin position="231"/>
        <end position="253"/>
    </location>
</feature>
<accession>A0A1K2HQC2</accession>
<comment type="subcellular location">
    <subcellularLocation>
        <location evidence="1">Cell membrane</location>
        <topology evidence="1">Multi-pass membrane protein</topology>
    </subcellularLocation>
</comment>
<reference evidence="11 12" key="1">
    <citation type="submission" date="2016-11" db="EMBL/GenBank/DDBJ databases">
        <authorList>
            <person name="Jaros S."/>
            <person name="Januszkiewicz K."/>
            <person name="Wedrychowicz H."/>
        </authorList>
    </citation>
    <scope>NUCLEOTIDE SEQUENCE [LARGE SCALE GENOMIC DNA]</scope>
    <source>
        <strain evidence="11 12">DSM 18899</strain>
    </source>
</reference>
<dbReference type="GO" id="GO:0009252">
    <property type="term" value="P:peptidoglycan biosynthetic process"/>
    <property type="evidence" value="ECO:0007669"/>
    <property type="project" value="UniProtKB-KW"/>
</dbReference>
<dbReference type="GO" id="GO:0008360">
    <property type="term" value="P:regulation of cell shape"/>
    <property type="evidence" value="ECO:0007669"/>
    <property type="project" value="UniProtKB-KW"/>
</dbReference>
<feature type="transmembrane region" description="Helical" evidence="10">
    <location>
        <begin position="50"/>
        <end position="75"/>
    </location>
</feature>
<dbReference type="InterPro" id="IPR051050">
    <property type="entry name" value="Lipid_II_flippase_MurJ/MviN"/>
</dbReference>
<dbReference type="OrthoDB" id="8808402at2"/>
<feature type="transmembrane region" description="Helical" evidence="10">
    <location>
        <begin position="273"/>
        <end position="292"/>
    </location>
</feature>
<dbReference type="GO" id="GO:0005886">
    <property type="term" value="C:plasma membrane"/>
    <property type="evidence" value="ECO:0007669"/>
    <property type="project" value="UniProtKB-SubCell"/>
</dbReference>
<keyword evidence="6 10" id="KW-1133">Transmembrane helix</keyword>
<dbReference type="PANTHER" id="PTHR47019">
    <property type="entry name" value="LIPID II FLIPPASE MURJ"/>
    <property type="match status" value="1"/>
</dbReference>
<keyword evidence="3 10" id="KW-0812">Transmembrane</keyword>
<evidence type="ECO:0000313" key="11">
    <source>
        <dbReference type="EMBL" id="SFZ78893.1"/>
    </source>
</evidence>
<feature type="transmembrane region" description="Helical" evidence="10">
    <location>
        <begin position="161"/>
        <end position="182"/>
    </location>
</feature>
<evidence type="ECO:0000256" key="9">
    <source>
        <dbReference type="ARBA" id="ARBA00061532"/>
    </source>
</evidence>
<evidence type="ECO:0000256" key="4">
    <source>
        <dbReference type="ARBA" id="ARBA00022960"/>
    </source>
</evidence>
<proteinExistence type="inferred from homology"/>
<evidence type="ECO:0000256" key="10">
    <source>
        <dbReference type="SAM" id="Phobius"/>
    </source>
</evidence>
<dbReference type="GO" id="GO:0034204">
    <property type="term" value="P:lipid translocation"/>
    <property type="evidence" value="ECO:0007669"/>
    <property type="project" value="TreeGrafter"/>
</dbReference>
<dbReference type="EMBL" id="FPKR01000014">
    <property type="protein sequence ID" value="SFZ78893.1"/>
    <property type="molecule type" value="Genomic_DNA"/>
</dbReference>
<organism evidence="11 12">
    <name type="scientific">Chitinimonas taiwanensis DSM 18899</name>
    <dbReference type="NCBI Taxonomy" id="1121279"/>
    <lineage>
        <taxon>Bacteria</taxon>
        <taxon>Pseudomonadati</taxon>
        <taxon>Pseudomonadota</taxon>
        <taxon>Betaproteobacteria</taxon>
        <taxon>Neisseriales</taxon>
        <taxon>Chitinibacteraceae</taxon>
        <taxon>Chitinimonas</taxon>
    </lineage>
</organism>
<keyword evidence="2" id="KW-1003">Cell membrane</keyword>
<name>A0A1K2HQC2_9NEIS</name>
<feature type="transmembrane region" description="Helical" evidence="10">
    <location>
        <begin position="381"/>
        <end position="401"/>
    </location>
</feature>
<feature type="transmembrane region" description="Helical" evidence="10">
    <location>
        <begin position="12"/>
        <end position="30"/>
    </location>
</feature>
<comment type="similarity">
    <text evidence="9">Belongs to the MurJ/MviN family.</text>
</comment>
<evidence type="ECO:0000256" key="3">
    <source>
        <dbReference type="ARBA" id="ARBA00022692"/>
    </source>
</evidence>
<dbReference type="PRINTS" id="PR01806">
    <property type="entry name" value="VIRFACTRMVIN"/>
</dbReference>
<feature type="transmembrane region" description="Helical" evidence="10">
    <location>
        <begin position="188"/>
        <end position="210"/>
    </location>
</feature>
<dbReference type="GO" id="GO:0015648">
    <property type="term" value="F:lipid-linked peptidoglycan transporter activity"/>
    <property type="evidence" value="ECO:0007669"/>
    <property type="project" value="TreeGrafter"/>
</dbReference>
<evidence type="ECO:0000256" key="7">
    <source>
        <dbReference type="ARBA" id="ARBA00023136"/>
    </source>
</evidence>
<feature type="transmembrane region" description="Helical" evidence="10">
    <location>
        <begin position="132"/>
        <end position="154"/>
    </location>
</feature>
<feature type="transmembrane region" description="Helical" evidence="10">
    <location>
        <begin position="443"/>
        <end position="464"/>
    </location>
</feature>
<dbReference type="RefSeq" id="WP_084658755.1">
    <property type="nucleotide sequence ID" value="NZ_FPKR01000014.1"/>
</dbReference>
<protein>
    <submittedName>
        <fullName evidence="11">Putative peptidoglycan lipid II flippase</fullName>
    </submittedName>
</protein>